<dbReference type="InterPro" id="IPR000515">
    <property type="entry name" value="MetI-like"/>
</dbReference>
<dbReference type="PANTHER" id="PTHR30425">
    <property type="entry name" value="PHOSPHATE TRANSPORT SYSTEM PERMEASE PROTEIN PST"/>
    <property type="match status" value="1"/>
</dbReference>
<comment type="function">
    <text evidence="10">Part of the binding-protein-dependent transport system for phosphate; probably responsible for the translocation of the substrate across the membrane.</text>
</comment>
<dbReference type="InterPro" id="IPR011864">
    <property type="entry name" value="Phosphate_PstC"/>
</dbReference>
<evidence type="ECO:0000256" key="6">
    <source>
        <dbReference type="ARBA" id="ARBA00022692"/>
    </source>
</evidence>
<keyword evidence="3 9" id="KW-0813">Transport</keyword>
<dbReference type="PROSITE" id="PS50928">
    <property type="entry name" value="ABC_TM1"/>
    <property type="match status" value="1"/>
</dbReference>
<proteinExistence type="inferred from homology"/>
<dbReference type="Pfam" id="PF00528">
    <property type="entry name" value="BPD_transp_1"/>
    <property type="match status" value="1"/>
</dbReference>
<dbReference type="CDD" id="cd06261">
    <property type="entry name" value="TM_PBP2"/>
    <property type="match status" value="1"/>
</dbReference>
<dbReference type="InterPro" id="IPR035906">
    <property type="entry name" value="MetI-like_sf"/>
</dbReference>
<dbReference type="OrthoDB" id="9785113at2"/>
<evidence type="ECO:0000256" key="5">
    <source>
        <dbReference type="ARBA" id="ARBA00022592"/>
    </source>
</evidence>
<name>A0A1H5WR37_9FLAO</name>
<feature type="transmembrane region" description="Helical" evidence="9">
    <location>
        <begin position="106"/>
        <end position="130"/>
    </location>
</feature>
<feature type="transmembrane region" description="Helical" evidence="9">
    <location>
        <begin position="266"/>
        <end position="289"/>
    </location>
</feature>
<dbReference type="GO" id="GO:0005886">
    <property type="term" value="C:plasma membrane"/>
    <property type="evidence" value="ECO:0007669"/>
    <property type="project" value="UniProtKB-SubCell"/>
</dbReference>
<feature type="transmembrane region" description="Helical" evidence="9">
    <location>
        <begin position="65"/>
        <end position="94"/>
    </location>
</feature>
<dbReference type="GO" id="GO:0005315">
    <property type="term" value="F:phosphate transmembrane transporter activity"/>
    <property type="evidence" value="ECO:0007669"/>
    <property type="project" value="InterPro"/>
</dbReference>
<comment type="similarity">
    <text evidence="2 10">Belongs to the binding-protein-dependent transport system permease family. CysTW subfamily.</text>
</comment>
<feature type="transmembrane region" description="Helical" evidence="9">
    <location>
        <begin position="12"/>
        <end position="36"/>
    </location>
</feature>
<keyword evidence="8 9" id="KW-0472">Membrane</keyword>
<organism evidence="12 13">
    <name type="scientific">Flavobacterium urumqiense</name>
    <dbReference type="NCBI Taxonomy" id="935224"/>
    <lineage>
        <taxon>Bacteria</taxon>
        <taxon>Pseudomonadati</taxon>
        <taxon>Bacteroidota</taxon>
        <taxon>Flavobacteriia</taxon>
        <taxon>Flavobacteriales</taxon>
        <taxon>Flavobacteriaceae</taxon>
        <taxon>Flavobacterium</taxon>
    </lineage>
</organism>
<evidence type="ECO:0000313" key="12">
    <source>
        <dbReference type="EMBL" id="SEG01810.1"/>
    </source>
</evidence>
<keyword evidence="7 9" id="KW-1133">Transmembrane helix</keyword>
<accession>A0A1H5WR37</accession>
<evidence type="ECO:0000256" key="9">
    <source>
        <dbReference type="RuleBase" id="RU363032"/>
    </source>
</evidence>
<dbReference type="EMBL" id="FNVP01000005">
    <property type="protein sequence ID" value="SEG01810.1"/>
    <property type="molecule type" value="Genomic_DNA"/>
</dbReference>
<dbReference type="SUPFAM" id="SSF161098">
    <property type="entry name" value="MetI-like"/>
    <property type="match status" value="1"/>
</dbReference>
<dbReference type="PANTHER" id="PTHR30425:SF1">
    <property type="entry name" value="PHOSPHATE TRANSPORT SYSTEM PERMEASE PROTEIN PSTC"/>
    <property type="match status" value="1"/>
</dbReference>
<protein>
    <recommendedName>
        <fullName evidence="10">Phosphate transport system permease protein</fullName>
    </recommendedName>
</protein>
<evidence type="ECO:0000256" key="1">
    <source>
        <dbReference type="ARBA" id="ARBA00004651"/>
    </source>
</evidence>
<evidence type="ECO:0000256" key="4">
    <source>
        <dbReference type="ARBA" id="ARBA00022475"/>
    </source>
</evidence>
<dbReference type="Proteomes" id="UP000236737">
    <property type="component" value="Unassembled WGS sequence"/>
</dbReference>
<evidence type="ECO:0000256" key="2">
    <source>
        <dbReference type="ARBA" id="ARBA00007069"/>
    </source>
</evidence>
<keyword evidence="5 10" id="KW-0592">Phosphate transport</keyword>
<dbReference type="NCBIfam" id="TIGR02138">
    <property type="entry name" value="phosphate_pstC"/>
    <property type="match status" value="1"/>
</dbReference>
<comment type="subcellular location">
    <subcellularLocation>
        <location evidence="1 9">Cell membrane</location>
        <topology evidence="1 9">Multi-pass membrane protein</topology>
    </subcellularLocation>
</comment>
<dbReference type="AlphaFoldDB" id="A0A1H5WR37"/>
<evidence type="ECO:0000313" key="13">
    <source>
        <dbReference type="Proteomes" id="UP000236737"/>
    </source>
</evidence>
<keyword evidence="13" id="KW-1185">Reference proteome</keyword>
<dbReference type="Gene3D" id="1.10.3720.10">
    <property type="entry name" value="MetI-like"/>
    <property type="match status" value="1"/>
</dbReference>
<keyword evidence="6 9" id="KW-0812">Transmembrane</keyword>
<feature type="transmembrane region" description="Helical" evidence="9">
    <location>
        <begin position="206"/>
        <end position="233"/>
    </location>
</feature>
<keyword evidence="4 10" id="KW-1003">Cell membrane</keyword>
<sequence>MKNIRLLKDRFLSKAFLTLTILSIFTVVLIGLGLFYKSLPLLHSTSLWNLLSSSEWKPFKETFGFYPFIVGTFWVTGIAIIIALPLSMLTAIYLSEYANIRVRKLVLPLIELLSGIPPVLFGVWGVLVIVPLIQDRIAPYFIEFTTGYSVLAGGIVLAIMIFPLIISILIEVFDNVPQELRDASSALGATQWQTTKKVLLRKSVDGIIASVVLAISRAFGETIAVLMVCGNLAQVPKSVFDSGYPLPALIANNYGEMMSIPMYDSALMFAALLLFVIIFLFNAISRIILFRIEKRTN</sequence>
<feature type="transmembrane region" description="Helical" evidence="9">
    <location>
        <begin position="150"/>
        <end position="173"/>
    </location>
</feature>
<dbReference type="RefSeq" id="WP_103999755.1">
    <property type="nucleotide sequence ID" value="NZ_FNVP01000005.1"/>
</dbReference>
<evidence type="ECO:0000259" key="11">
    <source>
        <dbReference type="PROSITE" id="PS50928"/>
    </source>
</evidence>
<dbReference type="GO" id="GO:0006817">
    <property type="term" value="P:phosphate ion transport"/>
    <property type="evidence" value="ECO:0007669"/>
    <property type="project" value="UniProtKB-KW"/>
</dbReference>
<dbReference type="InterPro" id="IPR051124">
    <property type="entry name" value="Phosphate_Transport_Permease"/>
</dbReference>
<evidence type="ECO:0000256" key="10">
    <source>
        <dbReference type="RuleBase" id="RU363054"/>
    </source>
</evidence>
<evidence type="ECO:0000256" key="7">
    <source>
        <dbReference type="ARBA" id="ARBA00022989"/>
    </source>
</evidence>
<feature type="domain" description="ABC transmembrane type-1" evidence="11">
    <location>
        <begin position="69"/>
        <end position="285"/>
    </location>
</feature>
<reference evidence="13" key="1">
    <citation type="submission" date="2016-10" db="EMBL/GenBank/DDBJ databases">
        <authorList>
            <person name="Varghese N."/>
            <person name="Submissions S."/>
        </authorList>
    </citation>
    <scope>NUCLEOTIDE SEQUENCE [LARGE SCALE GENOMIC DNA]</scope>
    <source>
        <strain evidence="13">CGMCC 1.9230</strain>
    </source>
</reference>
<evidence type="ECO:0000256" key="8">
    <source>
        <dbReference type="ARBA" id="ARBA00023136"/>
    </source>
</evidence>
<gene>
    <name evidence="12" type="ORF">SAMN04488130_1059</name>
</gene>
<evidence type="ECO:0000256" key="3">
    <source>
        <dbReference type="ARBA" id="ARBA00022448"/>
    </source>
</evidence>